<comment type="subcellular location">
    <subcellularLocation>
        <location evidence="1">Cytoplasm</location>
    </subcellularLocation>
</comment>
<reference evidence="9 10" key="1">
    <citation type="journal article" date="2021" name="Hortic Res">
        <title>Chromosome-scale assembly of the Dendrobium chrysotoxum genome enhances the understanding of orchid evolution.</title>
        <authorList>
            <person name="Zhang Y."/>
            <person name="Zhang G.Q."/>
            <person name="Zhang D."/>
            <person name="Liu X.D."/>
            <person name="Xu X.Y."/>
            <person name="Sun W.H."/>
            <person name="Yu X."/>
            <person name="Zhu X."/>
            <person name="Wang Z.W."/>
            <person name="Zhao X."/>
            <person name="Zhong W.Y."/>
            <person name="Chen H."/>
            <person name="Yin W.L."/>
            <person name="Huang T."/>
            <person name="Niu S.C."/>
            <person name="Liu Z.J."/>
        </authorList>
    </citation>
    <scope>NUCLEOTIDE SEQUENCE [LARGE SCALE GENOMIC DNA]</scope>
    <source>
        <strain evidence="9">Lindl</strain>
    </source>
</reference>
<dbReference type="GO" id="GO:0005524">
    <property type="term" value="F:ATP binding"/>
    <property type="evidence" value="ECO:0007669"/>
    <property type="project" value="UniProtKB-KW"/>
</dbReference>
<evidence type="ECO:0000256" key="7">
    <source>
        <dbReference type="SAM" id="MobiDB-lite"/>
    </source>
</evidence>
<feature type="region of interest" description="Disordered" evidence="7">
    <location>
        <begin position="157"/>
        <end position="183"/>
    </location>
</feature>
<feature type="region of interest" description="Disordered" evidence="7">
    <location>
        <begin position="208"/>
        <end position="241"/>
    </location>
</feature>
<evidence type="ECO:0000256" key="5">
    <source>
        <dbReference type="ARBA" id="ARBA00022806"/>
    </source>
</evidence>
<keyword evidence="10" id="KW-1185">Reference proteome</keyword>
<keyword evidence="3" id="KW-0547">Nucleotide-binding</keyword>
<dbReference type="PANTHER" id="PTHR45418:SF1">
    <property type="entry name" value="CANCER_TESTIS ANTIGEN 55"/>
    <property type="match status" value="1"/>
</dbReference>
<accession>A0AAV7GN89</accession>
<evidence type="ECO:0000313" key="9">
    <source>
        <dbReference type="EMBL" id="KAH0463259.1"/>
    </source>
</evidence>
<name>A0AAV7GN89_DENCH</name>
<keyword evidence="6" id="KW-0067">ATP-binding</keyword>
<feature type="domain" description="Helicase MOV-10-like beta-barrel" evidence="8">
    <location>
        <begin position="486"/>
        <end position="559"/>
    </location>
</feature>
<keyword evidence="5" id="KW-0347">Helicase</keyword>
<dbReference type="GO" id="GO:0004386">
    <property type="term" value="F:helicase activity"/>
    <property type="evidence" value="ECO:0007669"/>
    <property type="project" value="UniProtKB-KW"/>
</dbReference>
<dbReference type="EMBL" id="JAGFBR010000008">
    <property type="protein sequence ID" value="KAH0463259.1"/>
    <property type="molecule type" value="Genomic_DNA"/>
</dbReference>
<dbReference type="AlphaFoldDB" id="A0AAV7GN89"/>
<feature type="region of interest" description="Disordered" evidence="7">
    <location>
        <begin position="276"/>
        <end position="309"/>
    </location>
</feature>
<dbReference type="PANTHER" id="PTHR45418">
    <property type="entry name" value="CANCER/TESTIS ANTIGEN 55"/>
    <property type="match status" value="1"/>
</dbReference>
<comment type="caution">
    <text evidence="9">The sequence shown here is derived from an EMBL/GenBank/DDBJ whole genome shotgun (WGS) entry which is preliminary data.</text>
</comment>
<feature type="compositionally biased region" description="Low complexity" evidence="7">
    <location>
        <begin position="218"/>
        <end position="241"/>
    </location>
</feature>
<organism evidence="9 10">
    <name type="scientific">Dendrobium chrysotoxum</name>
    <name type="common">Orchid</name>
    <dbReference type="NCBI Taxonomy" id="161865"/>
    <lineage>
        <taxon>Eukaryota</taxon>
        <taxon>Viridiplantae</taxon>
        <taxon>Streptophyta</taxon>
        <taxon>Embryophyta</taxon>
        <taxon>Tracheophyta</taxon>
        <taxon>Spermatophyta</taxon>
        <taxon>Magnoliopsida</taxon>
        <taxon>Liliopsida</taxon>
        <taxon>Asparagales</taxon>
        <taxon>Orchidaceae</taxon>
        <taxon>Epidendroideae</taxon>
        <taxon>Malaxideae</taxon>
        <taxon>Dendrobiinae</taxon>
        <taxon>Dendrobium</taxon>
    </lineage>
</organism>
<evidence type="ECO:0000259" key="8">
    <source>
        <dbReference type="Pfam" id="PF21634"/>
    </source>
</evidence>
<feature type="compositionally biased region" description="Low complexity" evidence="7">
    <location>
        <begin position="157"/>
        <end position="179"/>
    </location>
</feature>
<feature type="region of interest" description="Disordered" evidence="7">
    <location>
        <begin position="332"/>
        <end position="353"/>
    </location>
</feature>
<dbReference type="InterPro" id="IPR049080">
    <property type="entry name" value="MOV-10-like_beta-barrel"/>
</dbReference>
<keyword evidence="4" id="KW-0378">Hydrolase</keyword>
<dbReference type="GO" id="GO:0016787">
    <property type="term" value="F:hydrolase activity"/>
    <property type="evidence" value="ECO:0007669"/>
    <property type="project" value="UniProtKB-KW"/>
</dbReference>
<protein>
    <recommendedName>
        <fullName evidence="8">Helicase MOV-10-like beta-barrel domain-containing protein</fullName>
    </recommendedName>
</protein>
<dbReference type="Pfam" id="PF21634">
    <property type="entry name" value="MOV-10_beta-barrel"/>
    <property type="match status" value="1"/>
</dbReference>
<evidence type="ECO:0000256" key="6">
    <source>
        <dbReference type="ARBA" id="ARBA00022840"/>
    </source>
</evidence>
<sequence>MFLLDALRCILCCWQDEQDQDFYSHRNNRDYTSLNPPILGSRSSSENHVYRDESRPLLPPACSIVSSREKSKFLDQTSSQGDGNRIIFPNFYSPYFSSSGRDFSNPAPLSGKPISSPVSSTNSNVSVAGLSICPEKFQIKKISSTCSRETPNTASLLSKFPSSPVSSSTSPSPLSQKPSFAPVSSTNINVSVTGLSIDPERLQIMKGSARASQLSSVPSSTISSDAAPAPSSKKPPLASVSSTINRVSAVGPFGPEKLEISPERTGVATLLSKNGSLHTSSSTMNSISPAPQAKECTSKMPSLAPVSSTNSASLKAPVRVWQVKSLITPDSTTKLAEKPTSSSPSVPPSVLISTANNPVSWQKKKQTSIEPSREFIQNLPILSPSLIKVASPDSSSSSNASSPSSSLESGISNQRVLPKYEIPKCLEKMIRNDIVPPVLLCPVSPSTYCNFFATLLYAEDFYIEKWNKYLLKGITLELRSRINSTDSQQRDFVAFKIDSVPEKRPYLLSRDFVFVKPLNKIAGPFKGRLFRVTKGIILVEFGDDFHSQHSPSKRYDVNFSFNRVCLKRAHHAISIASDPSFRSVLFPDQIVSAHPNTFHLHENVLQFHDHVKRISNHKGPIPYLVNGQQVKEGRPPDENLSFTGLIIQAALLSICRTNSGCRVLVCSATNNTSDLLLRRLGEQIPLSSLFRANAAYRDYNLVPVDIIPASLYEEDEECFTCPPLAELTTFNIITSTFMSSFRLHAAGIDTEHFTHIFLVDASLATEPEAIVPLAHLAGRNTVIVVTGCAYTYPSFVRADIARLHGLKKSYFHRLLSMEPYMSSDSNFISHLA</sequence>
<evidence type="ECO:0000313" key="10">
    <source>
        <dbReference type="Proteomes" id="UP000775213"/>
    </source>
</evidence>
<evidence type="ECO:0000256" key="3">
    <source>
        <dbReference type="ARBA" id="ARBA00022741"/>
    </source>
</evidence>
<feature type="compositionally biased region" description="Low complexity" evidence="7">
    <location>
        <begin position="341"/>
        <end position="350"/>
    </location>
</feature>
<proteinExistence type="predicted"/>
<dbReference type="Gene3D" id="3.40.50.300">
    <property type="entry name" value="P-loop containing nucleotide triphosphate hydrolases"/>
    <property type="match status" value="1"/>
</dbReference>
<evidence type="ECO:0000256" key="1">
    <source>
        <dbReference type="ARBA" id="ARBA00004496"/>
    </source>
</evidence>
<gene>
    <name evidence="9" type="ORF">IEQ34_007841</name>
</gene>
<keyword evidence="2" id="KW-0963">Cytoplasm</keyword>
<evidence type="ECO:0000256" key="4">
    <source>
        <dbReference type="ARBA" id="ARBA00022801"/>
    </source>
</evidence>
<feature type="compositionally biased region" description="Polar residues" evidence="7">
    <location>
        <begin position="276"/>
        <end position="289"/>
    </location>
</feature>
<evidence type="ECO:0000256" key="2">
    <source>
        <dbReference type="ARBA" id="ARBA00022490"/>
    </source>
</evidence>
<dbReference type="InterPro" id="IPR027417">
    <property type="entry name" value="P-loop_NTPase"/>
</dbReference>
<dbReference type="Proteomes" id="UP000775213">
    <property type="component" value="Unassembled WGS sequence"/>
</dbReference>
<dbReference type="GO" id="GO:0005737">
    <property type="term" value="C:cytoplasm"/>
    <property type="evidence" value="ECO:0007669"/>
    <property type="project" value="UniProtKB-SubCell"/>
</dbReference>